<dbReference type="Gene3D" id="3.40.50.720">
    <property type="entry name" value="NAD(P)-binding Rossmann-like Domain"/>
    <property type="match status" value="1"/>
</dbReference>
<dbReference type="PANTHER" id="PTHR42793">
    <property type="entry name" value="COA BINDING DOMAIN CONTAINING PROTEIN"/>
    <property type="match status" value="1"/>
</dbReference>
<protein>
    <submittedName>
        <fullName evidence="2">Bifunctional GNAT family N-acetyltransferase/acetate--CoA ligase family protein</fullName>
    </submittedName>
</protein>
<dbReference type="InterPro" id="IPR013815">
    <property type="entry name" value="ATP_grasp_subdomain_1"/>
</dbReference>
<dbReference type="SUPFAM" id="SSF56059">
    <property type="entry name" value="Glutathione synthetase ATP-binding domain-like"/>
    <property type="match status" value="1"/>
</dbReference>
<dbReference type="Gene3D" id="3.30.470.20">
    <property type="entry name" value="ATP-grasp fold, B domain"/>
    <property type="match status" value="1"/>
</dbReference>
<dbReference type="SMART" id="SM00881">
    <property type="entry name" value="CoA_binding"/>
    <property type="match status" value="1"/>
</dbReference>
<gene>
    <name evidence="2" type="ORF">GCM10023175_46990</name>
</gene>
<comment type="caution">
    <text evidence="2">The sequence shown here is derived from an EMBL/GenBank/DDBJ whole genome shotgun (WGS) entry which is preliminary data.</text>
</comment>
<dbReference type="Gene3D" id="3.40.50.261">
    <property type="entry name" value="Succinyl-CoA synthetase domains"/>
    <property type="match status" value="2"/>
</dbReference>
<dbReference type="InterPro" id="IPR016102">
    <property type="entry name" value="Succinyl-CoA_synth-like"/>
</dbReference>
<feature type="domain" description="CoA-binding" evidence="1">
    <location>
        <begin position="14"/>
        <end position="108"/>
    </location>
</feature>
<evidence type="ECO:0000259" key="1">
    <source>
        <dbReference type="SMART" id="SM00881"/>
    </source>
</evidence>
<dbReference type="EMBL" id="BAABGT010000075">
    <property type="protein sequence ID" value="GAA4552721.1"/>
    <property type="molecule type" value="Genomic_DNA"/>
</dbReference>
<keyword evidence="2" id="KW-0436">Ligase</keyword>
<dbReference type="InterPro" id="IPR036291">
    <property type="entry name" value="NAD(P)-bd_dom_sf"/>
</dbReference>
<dbReference type="SUPFAM" id="SSF52210">
    <property type="entry name" value="Succinyl-CoA synthetase domains"/>
    <property type="match status" value="2"/>
</dbReference>
<evidence type="ECO:0000313" key="2">
    <source>
        <dbReference type="EMBL" id="GAA4552721.1"/>
    </source>
</evidence>
<dbReference type="Pfam" id="PF13549">
    <property type="entry name" value="ATP-grasp_5"/>
    <property type="match status" value="1"/>
</dbReference>
<reference evidence="3" key="1">
    <citation type="journal article" date="2019" name="Int. J. Syst. Evol. Microbiol.">
        <title>The Global Catalogue of Microorganisms (GCM) 10K type strain sequencing project: providing services to taxonomists for standard genome sequencing and annotation.</title>
        <authorList>
            <consortium name="The Broad Institute Genomics Platform"/>
            <consortium name="The Broad Institute Genome Sequencing Center for Infectious Disease"/>
            <person name="Wu L."/>
            <person name="Ma J."/>
        </authorList>
    </citation>
    <scope>NUCLEOTIDE SEQUENCE [LARGE SCALE GENOMIC DNA]</scope>
    <source>
        <strain evidence="3">JCM 17906</strain>
    </source>
</reference>
<keyword evidence="3" id="KW-1185">Reference proteome</keyword>
<dbReference type="SUPFAM" id="SSF51735">
    <property type="entry name" value="NAD(P)-binding Rossmann-fold domains"/>
    <property type="match status" value="1"/>
</dbReference>
<accession>A0ABP8RY59</accession>
<dbReference type="InterPro" id="IPR003781">
    <property type="entry name" value="CoA-bd"/>
</dbReference>
<dbReference type="Pfam" id="PF13607">
    <property type="entry name" value="Succ_CoA_lig"/>
    <property type="match status" value="1"/>
</dbReference>
<dbReference type="Gene3D" id="3.30.1490.20">
    <property type="entry name" value="ATP-grasp fold, A domain"/>
    <property type="match status" value="1"/>
</dbReference>
<dbReference type="RefSeq" id="WP_345422506.1">
    <property type="nucleotide sequence ID" value="NZ_BAABGT010000075.1"/>
</dbReference>
<name>A0ABP8RY59_9PSEU</name>
<proteinExistence type="predicted"/>
<dbReference type="Proteomes" id="UP001501598">
    <property type="component" value="Unassembled WGS sequence"/>
</dbReference>
<evidence type="ECO:0000313" key="3">
    <source>
        <dbReference type="Proteomes" id="UP001501598"/>
    </source>
</evidence>
<sequence>MTEARVVSLALRPVLAPRSVAVVGASRRTRTVGNLVVRRIVAGGYRGDLTVVGRHGPPEPGLAWVSSVDELPGVDLAVLAVPAAAVLEVAAACGARGVRALLVLSSGVDATALAAVAVRTGMRLVGPNCLGLVSTDPQVALDALFSGPRPPGPQQAGRVGVAAQSGGILLAQLADLDRLGLGTSSAISLGDAPDVGPDDVLTWWADDGRTRAAVLYTEGPHRSAATIDLARRLAPRLPLVAIRAGSSAVGRRAAASHTASTATPRALLDAELRHARIAAVDGPAEATDVLAAFCWCPPATGPRVAVVSNAGGFGVLAADALAAERLEVATPSDATRERLRDVLPPGAALDGPVDTTATARAEAFAAAVEILREDSGTDAVLALGVSTDVVDPLADLRGPTSGVPLLLVRPGQAARVAGSAARAAGPGAPCPVYADASTAARALAHLVRRARRLAAPADSAPDRFEPPLPPLPDTPGWVDPLAVETLLRAAGIPVAPLHRAVDADAAVAARRRIGGAVVLRADVAGLVHRSRACGVAVGLHSDAAVRDAVAAFAARFGDDLGAVLVQPQVPAGPELLVGALREPDGTTLLTVGLGGTATDLVADRAHLLAPGTPDEVDEALDELRAAPRLLTGPDDPARAAVRDAVLRLGALAARLPDLAELEINPLVLHDGSVVAVDARLRTLAGGGPRSS</sequence>
<organism evidence="2 3">
    <name type="scientific">Pseudonocardia xishanensis</name>
    <dbReference type="NCBI Taxonomy" id="630995"/>
    <lineage>
        <taxon>Bacteria</taxon>
        <taxon>Bacillati</taxon>
        <taxon>Actinomycetota</taxon>
        <taxon>Actinomycetes</taxon>
        <taxon>Pseudonocardiales</taxon>
        <taxon>Pseudonocardiaceae</taxon>
        <taxon>Pseudonocardia</taxon>
    </lineage>
</organism>
<dbReference type="PANTHER" id="PTHR42793:SF1">
    <property type="entry name" value="PEPTIDYL-LYSINE N-ACETYLTRANSFERASE PATZ"/>
    <property type="match status" value="1"/>
</dbReference>
<dbReference type="InterPro" id="IPR032875">
    <property type="entry name" value="Succ_CoA_lig_flav_dom"/>
</dbReference>
<dbReference type="GO" id="GO:0016874">
    <property type="term" value="F:ligase activity"/>
    <property type="evidence" value="ECO:0007669"/>
    <property type="project" value="UniProtKB-KW"/>
</dbReference>
<dbReference type="Pfam" id="PF13380">
    <property type="entry name" value="CoA_binding_2"/>
    <property type="match status" value="1"/>
</dbReference>